<dbReference type="Gene3D" id="3.30.160.60">
    <property type="entry name" value="Classic Zinc Finger"/>
    <property type="match status" value="1"/>
</dbReference>
<dbReference type="PROSITE" id="PS00028">
    <property type="entry name" value="ZINC_FINGER_C2H2_1"/>
    <property type="match status" value="2"/>
</dbReference>
<dbReference type="Proteomes" id="UP000790347">
    <property type="component" value="Unassembled WGS sequence"/>
</dbReference>
<keyword evidence="1" id="KW-0863">Zinc-finger</keyword>
<evidence type="ECO:0000256" key="1">
    <source>
        <dbReference type="PROSITE-ProRule" id="PRU00042"/>
    </source>
</evidence>
<feature type="domain" description="C2H2-type" evidence="2">
    <location>
        <begin position="8"/>
        <end position="38"/>
    </location>
</feature>
<dbReference type="GO" id="GO:0008270">
    <property type="term" value="F:zinc ion binding"/>
    <property type="evidence" value="ECO:0007669"/>
    <property type="project" value="UniProtKB-KW"/>
</dbReference>
<evidence type="ECO:0000259" key="2">
    <source>
        <dbReference type="PROSITE" id="PS50157"/>
    </source>
</evidence>
<reference evidence="3" key="2">
    <citation type="journal article" date="2022" name="Res Sq">
        <title>Comparative Genomics Reveals Insights into the Divergent Evolution of Astigmatic Mites and Household Pest Adaptations.</title>
        <authorList>
            <person name="Xiong Q."/>
            <person name="Wan A.T.-Y."/>
            <person name="Liu X.-Y."/>
            <person name="Fung C.S.-H."/>
            <person name="Xiao X."/>
            <person name="Malainual N."/>
            <person name="Hou J."/>
            <person name="Wang L."/>
            <person name="Wang M."/>
            <person name="Yang K."/>
            <person name="Cui Y."/>
            <person name="Leung E."/>
            <person name="Nong W."/>
            <person name="Shin S.-K."/>
            <person name="Au S."/>
            <person name="Jeong K.Y."/>
            <person name="Chew F.T."/>
            <person name="Hui J."/>
            <person name="Leung T.F."/>
            <person name="Tungtrongchitr A."/>
            <person name="Zhong N."/>
            <person name="Liu Z."/>
            <person name="Tsui S."/>
        </authorList>
    </citation>
    <scope>NUCLEOTIDE SEQUENCE</scope>
    <source>
        <strain evidence="3">Derf</strain>
        <tissue evidence="3">Whole organism</tissue>
    </source>
</reference>
<sequence>MNGRYNRFSCPYQGCEKNYSSSKMCKHHISSIHHNEQIRCPIQSCGKVYRYPRCVSRHLYAEHYNEYNEYSPAPPSSSTSSRPGLLKLWVATPNGVAPSTSTSPHLKPIKDDNDKYQCPYYSMNIIKNTNNKHTNNNFLIN</sequence>
<organism evidence="3 4">
    <name type="scientific">Dermatophagoides farinae</name>
    <name type="common">American house dust mite</name>
    <dbReference type="NCBI Taxonomy" id="6954"/>
    <lineage>
        <taxon>Eukaryota</taxon>
        <taxon>Metazoa</taxon>
        <taxon>Ecdysozoa</taxon>
        <taxon>Arthropoda</taxon>
        <taxon>Chelicerata</taxon>
        <taxon>Arachnida</taxon>
        <taxon>Acari</taxon>
        <taxon>Acariformes</taxon>
        <taxon>Sarcoptiformes</taxon>
        <taxon>Astigmata</taxon>
        <taxon>Psoroptidia</taxon>
        <taxon>Analgoidea</taxon>
        <taxon>Pyroglyphidae</taxon>
        <taxon>Dermatophagoidinae</taxon>
        <taxon>Dermatophagoides</taxon>
    </lineage>
</organism>
<accession>A0A922HNU4</accession>
<keyword evidence="1" id="KW-0479">Metal-binding</keyword>
<dbReference type="SMART" id="SM00355">
    <property type="entry name" value="ZnF_C2H2"/>
    <property type="match status" value="2"/>
</dbReference>
<proteinExistence type="predicted"/>
<dbReference type="PROSITE" id="PS50157">
    <property type="entry name" value="ZINC_FINGER_C2H2_2"/>
    <property type="match status" value="1"/>
</dbReference>
<dbReference type="AlphaFoldDB" id="A0A922HNU4"/>
<dbReference type="InterPro" id="IPR013087">
    <property type="entry name" value="Znf_C2H2_type"/>
</dbReference>
<evidence type="ECO:0000313" key="3">
    <source>
        <dbReference type="EMBL" id="KAH9501177.1"/>
    </source>
</evidence>
<evidence type="ECO:0000313" key="4">
    <source>
        <dbReference type="Proteomes" id="UP000790347"/>
    </source>
</evidence>
<keyword evidence="1" id="KW-0862">Zinc</keyword>
<comment type="caution">
    <text evidence="3">The sequence shown here is derived from an EMBL/GenBank/DDBJ whole genome shotgun (WGS) entry which is preliminary data.</text>
</comment>
<reference evidence="3" key="1">
    <citation type="submission" date="2013-05" db="EMBL/GenBank/DDBJ databases">
        <authorList>
            <person name="Yim A.K.Y."/>
            <person name="Chan T.F."/>
            <person name="Ji K.M."/>
            <person name="Liu X.Y."/>
            <person name="Zhou J.W."/>
            <person name="Li R.Q."/>
            <person name="Yang K.Y."/>
            <person name="Li J."/>
            <person name="Li M."/>
            <person name="Law P.T.W."/>
            <person name="Wu Y.L."/>
            <person name="Cai Z.L."/>
            <person name="Qin H."/>
            <person name="Bao Y."/>
            <person name="Leung R.K.K."/>
            <person name="Ng P.K.S."/>
            <person name="Zou J."/>
            <person name="Zhong X.J."/>
            <person name="Ran P.X."/>
            <person name="Zhong N.S."/>
            <person name="Liu Z.G."/>
            <person name="Tsui S.K.W."/>
        </authorList>
    </citation>
    <scope>NUCLEOTIDE SEQUENCE</scope>
    <source>
        <strain evidence="3">Derf</strain>
        <tissue evidence="3">Whole organism</tissue>
    </source>
</reference>
<protein>
    <recommendedName>
        <fullName evidence="2">C2H2-type domain-containing protein</fullName>
    </recommendedName>
</protein>
<gene>
    <name evidence="3" type="ORF">DERF_012037</name>
</gene>
<name>A0A922HNU4_DERFA</name>
<dbReference type="EMBL" id="ASGP02000006">
    <property type="protein sequence ID" value="KAH9501177.1"/>
    <property type="molecule type" value="Genomic_DNA"/>
</dbReference>
<keyword evidence="4" id="KW-1185">Reference proteome</keyword>